<protein>
    <submittedName>
        <fullName evidence="5">Helix-turn-helix transcriptional regulator</fullName>
    </submittedName>
</protein>
<name>A0A845AF01_9SPHN</name>
<dbReference type="EMBL" id="WTYA01000002">
    <property type="protein sequence ID" value="MXP27803.1"/>
    <property type="molecule type" value="Genomic_DNA"/>
</dbReference>
<keyword evidence="3" id="KW-0804">Transcription</keyword>
<dbReference type="Pfam" id="PF00196">
    <property type="entry name" value="GerE"/>
    <property type="match status" value="1"/>
</dbReference>
<keyword evidence="2" id="KW-0238">DNA-binding</keyword>
<dbReference type="InterPro" id="IPR000792">
    <property type="entry name" value="Tscrpt_reg_LuxR_C"/>
</dbReference>
<comment type="caution">
    <text evidence="5">The sequence shown here is derived from an EMBL/GenBank/DDBJ whole genome shotgun (WGS) entry which is preliminary data.</text>
</comment>
<dbReference type="GO" id="GO:0003677">
    <property type="term" value="F:DNA binding"/>
    <property type="evidence" value="ECO:0007669"/>
    <property type="project" value="UniProtKB-KW"/>
</dbReference>
<proteinExistence type="predicted"/>
<sequence length="273" mass="29378">MSTSKISSGAIEALTDKELEILRLLTNGHTVKSIAARLGRSETSINERLRDARRKTGIGSSRELARTLAAQKIWDKKIDLSSHSSATEITTQPAGGGRKWSKGTIAMFITLPIAALGLALAATSMDQTDQPQTAQVGAAAQSPLVGQWSLDTQRLPAGGRPRQVTISFHLSTDQKWTTDVEMIGSDGTRSHAESTAALDGKAVPISGNMDFIDTVSLRQPAPNTLVMTLGKDGKSVSTRVYTVSQDRKTMKETIVWAGDKIPKLETTYFNRVG</sequence>
<dbReference type="PROSITE" id="PS50043">
    <property type="entry name" value="HTH_LUXR_2"/>
    <property type="match status" value="1"/>
</dbReference>
<reference evidence="5 6" key="1">
    <citation type="submission" date="2019-12" db="EMBL/GenBank/DDBJ databases">
        <title>Genomic-based taxomic classification of the family Erythrobacteraceae.</title>
        <authorList>
            <person name="Xu L."/>
        </authorList>
    </citation>
    <scope>NUCLEOTIDE SEQUENCE [LARGE SCALE GENOMIC DNA]</scope>
    <source>
        <strain evidence="5 6">KEMB 9005-328</strain>
    </source>
</reference>
<dbReference type="SMART" id="SM00421">
    <property type="entry name" value="HTH_LUXR"/>
    <property type="match status" value="1"/>
</dbReference>
<evidence type="ECO:0000313" key="6">
    <source>
        <dbReference type="Proteomes" id="UP000439780"/>
    </source>
</evidence>
<organism evidence="5 6">
    <name type="scientific">Qipengyuania algicida</name>
    <dbReference type="NCBI Taxonomy" id="1836209"/>
    <lineage>
        <taxon>Bacteria</taxon>
        <taxon>Pseudomonadati</taxon>
        <taxon>Pseudomonadota</taxon>
        <taxon>Alphaproteobacteria</taxon>
        <taxon>Sphingomonadales</taxon>
        <taxon>Erythrobacteraceae</taxon>
        <taxon>Qipengyuania</taxon>
    </lineage>
</organism>
<evidence type="ECO:0000256" key="3">
    <source>
        <dbReference type="ARBA" id="ARBA00023163"/>
    </source>
</evidence>
<keyword evidence="1" id="KW-0805">Transcription regulation</keyword>
<evidence type="ECO:0000256" key="2">
    <source>
        <dbReference type="ARBA" id="ARBA00023125"/>
    </source>
</evidence>
<dbReference type="PANTHER" id="PTHR44688">
    <property type="entry name" value="DNA-BINDING TRANSCRIPTIONAL ACTIVATOR DEVR_DOSR"/>
    <property type="match status" value="1"/>
</dbReference>
<dbReference type="InterPro" id="IPR016032">
    <property type="entry name" value="Sig_transdc_resp-reg_C-effctor"/>
</dbReference>
<dbReference type="RefSeq" id="WP_160752103.1">
    <property type="nucleotide sequence ID" value="NZ_WTYA01000002.1"/>
</dbReference>
<evidence type="ECO:0000256" key="1">
    <source>
        <dbReference type="ARBA" id="ARBA00023015"/>
    </source>
</evidence>
<gene>
    <name evidence="5" type="ORF">GRI58_03065</name>
</gene>
<dbReference type="Proteomes" id="UP000439780">
    <property type="component" value="Unassembled WGS sequence"/>
</dbReference>
<dbReference type="PANTHER" id="PTHR44688:SF16">
    <property type="entry name" value="DNA-BINDING TRANSCRIPTIONAL ACTIVATOR DEVR_DOSR"/>
    <property type="match status" value="1"/>
</dbReference>
<dbReference type="SUPFAM" id="SSF46894">
    <property type="entry name" value="C-terminal effector domain of the bipartite response regulators"/>
    <property type="match status" value="1"/>
</dbReference>
<keyword evidence="6" id="KW-1185">Reference proteome</keyword>
<accession>A0A845AF01</accession>
<evidence type="ECO:0000259" key="4">
    <source>
        <dbReference type="PROSITE" id="PS50043"/>
    </source>
</evidence>
<evidence type="ECO:0000313" key="5">
    <source>
        <dbReference type="EMBL" id="MXP27803.1"/>
    </source>
</evidence>
<dbReference type="InterPro" id="IPR036388">
    <property type="entry name" value="WH-like_DNA-bd_sf"/>
</dbReference>
<feature type="domain" description="HTH luxR-type" evidence="4">
    <location>
        <begin position="7"/>
        <end position="72"/>
    </location>
</feature>
<dbReference type="CDD" id="cd06170">
    <property type="entry name" value="LuxR_C_like"/>
    <property type="match status" value="1"/>
</dbReference>
<dbReference type="AlphaFoldDB" id="A0A845AF01"/>
<dbReference type="Gene3D" id="1.10.10.10">
    <property type="entry name" value="Winged helix-like DNA-binding domain superfamily/Winged helix DNA-binding domain"/>
    <property type="match status" value="1"/>
</dbReference>
<dbReference type="GO" id="GO:0006355">
    <property type="term" value="P:regulation of DNA-templated transcription"/>
    <property type="evidence" value="ECO:0007669"/>
    <property type="project" value="InterPro"/>
</dbReference>
<dbReference type="OrthoDB" id="7498307at2"/>